<accession>A0A2Z3NA57</accession>
<evidence type="ECO:0000313" key="1">
    <source>
        <dbReference type="EMBL" id="AWO75802.1"/>
    </source>
</evidence>
<gene>
    <name evidence="1" type="ORF">C1N76_15645</name>
</gene>
<sequence>MFSLLQPYGGVAGFFRKTMDDETGETDNAFGNGQDGGSYYRKSRLKAHGFNRGMKDGIAR</sequence>
<protein>
    <submittedName>
        <fullName evidence="1">Uncharacterized protein</fullName>
    </submittedName>
</protein>
<proteinExistence type="predicted"/>
<name>A0A2Z3NA57_GEOTH</name>
<dbReference type="EMBL" id="CP027303">
    <property type="protein sequence ID" value="AWO75802.1"/>
    <property type="molecule type" value="Genomic_DNA"/>
</dbReference>
<reference evidence="2" key="1">
    <citation type="submission" date="2018-02" db="EMBL/GenBank/DDBJ databases">
        <title>The complete genome of bacterial strain SGAirxxxx.</title>
        <authorList>
            <person name="Schuster S.C."/>
        </authorList>
    </citation>
    <scope>NUCLEOTIDE SEQUENCE [LARGE SCALE GENOMIC DNA]</scope>
    <source>
        <strain evidence="2">SGAir0734</strain>
    </source>
</reference>
<evidence type="ECO:0000313" key="2">
    <source>
        <dbReference type="Proteomes" id="UP000246996"/>
    </source>
</evidence>
<dbReference type="Proteomes" id="UP000246996">
    <property type="component" value="Chromosome"/>
</dbReference>
<organism evidence="1 2">
    <name type="scientific">Geobacillus thermoleovorans</name>
    <name type="common">Bacillus thermoleovorans</name>
    <dbReference type="NCBI Taxonomy" id="33941"/>
    <lineage>
        <taxon>Bacteria</taxon>
        <taxon>Bacillati</taxon>
        <taxon>Bacillota</taxon>
        <taxon>Bacilli</taxon>
        <taxon>Bacillales</taxon>
        <taxon>Anoxybacillaceae</taxon>
        <taxon>Geobacillus</taxon>
        <taxon>Geobacillus thermoleovorans group</taxon>
    </lineage>
</organism>
<dbReference type="AlphaFoldDB" id="A0A2Z3NA57"/>